<dbReference type="PANTHER" id="PTHR33116">
    <property type="entry name" value="REVERSE TRANSCRIPTASE ZINC-BINDING DOMAIN-CONTAINING PROTEIN-RELATED-RELATED"/>
    <property type="match status" value="1"/>
</dbReference>
<dbReference type="OrthoDB" id="1692599at2759"/>
<sequence>MAHTPPNFKPNVSLSDKVVWVPADDGFYSVKSAWKSVRLPKPKVPWLTVWGMGVDPSWVLCLPDAESHEHLFFRCSFSGQIWSRVLSRFQVIWSPNGWSEELEWATGNWINPGFGADLYKLVLADSFYHIWWERDARIFRNKTRNVDAVFKTMEREVRDRCCSWDMVENTLSNWLLCLSWSIPTRILKIARH</sequence>
<dbReference type="AlphaFoldDB" id="A0A7J0E9Y1"/>
<accession>A0A7J0E9Y1</accession>
<evidence type="ECO:0000313" key="1">
    <source>
        <dbReference type="EMBL" id="GFY83122.1"/>
    </source>
</evidence>
<evidence type="ECO:0008006" key="3">
    <source>
        <dbReference type="Google" id="ProtNLM"/>
    </source>
</evidence>
<evidence type="ECO:0000313" key="2">
    <source>
        <dbReference type="Proteomes" id="UP000585474"/>
    </source>
</evidence>
<dbReference type="EMBL" id="BJWL01000002">
    <property type="protein sequence ID" value="GFY83122.1"/>
    <property type="molecule type" value="Genomic_DNA"/>
</dbReference>
<name>A0A7J0E9Y1_9ERIC</name>
<gene>
    <name evidence="1" type="ORF">Acr_02g0013620</name>
</gene>
<reference evidence="1 2" key="1">
    <citation type="submission" date="2019-07" db="EMBL/GenBank/DDBJ databases">
        <title>De Novo Assembly of kiwifruit Actinidia rufa.</title>
        <authorList>
            <person name="Sugita-Konishi S."/>
            <person name="Sato K."/>
            <person name="Mori E."/>
            <person name="Abe Y."/>
            <person name="Kisaki G."/>
            <person name="Hamano K."/>
            <person name="Suezawa K."/>
            <person name="Otani M."/>
            <person name="Fukuda T."/>
            <person name="Manabe T."/>
            <person name="Gomi K."/>
            <person name="Tabuchi M."/>
            <person name="Akimitsu K."/>
            <person name="Kataoka I."/>
        </authorList>
    </citation>
    <scope>NUCLEOTIDE SEQUENCE [LARGE SCALE GENOMIC DNA]</scope>
    <source>
        <strain evidence="2">cv. Fuchu</strain>
    </source>
</reference>
<keyword evidence="2" id="KW-1185">Reference proteome</keyword>
<protein>
    <recommendedName>
        <fullName evidence="3">Reverse transcriptase zinc-binding domain-containing protein</fullName>
    </recommendedName>
</protein>
<dbReference type="Proteomes" id="UP000585474">
    <property type="component" value="Unassembled WGS sequence"/>
</dbReference>
<organism evidence="1 2">
    <name type="scientific">Actinidia rufa</name>
    <dbReference type="NCBI Taxonomy" id="165716"/>
    <lineage>
        <taxon>Eukaryota</taxon>
        <taxon>Viridiplantae</taxon>
        <taxon>Streptophyta</taxon>
        <taxon>Embryophyta</taxon>
        <taxon>Tracheophyta</taxon>
        <taxon>Spermatophyta</taxon>
        <taxon>Magnoliopsida</taxon>
        <taxon>eudicotyledons</taxon>
        <taxon>Gunneridae</taxon>
        <taxon>Pentapetalae</taxon>
        <taxon>asterids</taxon>
        <taxon>Ericales</taxon>
        <taxon>Actinidiaceae</taxon>
        <taxon>Actinidia</taxon>
    </lineage>
</organism>
<proteinExistence type="predicted"/>
<comment type="caution">
    <text evidence="1">The sequence shown here is derived from an EMBL/GenBank/DDBJ whole genome shotgun (WGS) entry which is preliminary data.</text>
</comment>
<dbReference type="PANTHER" id="PTHR33116:SF84">
    <property type="entry name" value="RNA-DIRECTED DNA POLYMERASE"/>
    <property type="match status" value="1"/>
</dbReference>